<dbReference type="Gene3D" id="3.40.50.2300">
    <property type="match status" value="2"/>
</dbReference>
<dbReference type="EMBL" id="CP001614">
    <property type="protein sequence ID" value="ACR11278.1"/>
    <property type="molecule type" value="Genomic_DNA"/>
</dbReference>
<dbReference type="AlphaFoldDB" id="C5BJM5"/>
<dbReference type="OrthoDB" id="5644906at2"/>
<dbReference type="eggNOG" id="COG2984">
    <property type="taxonomic scope" value="Bacteria"/>
</dbReference>
<gene>
    <name evidence="1" type="ordered locus">TERTU_2249</name>
</gene>
<dbReference type="Proteomes" id="UP000009080">
    <property type="component" value="Chromosome"/>
</dbReference>
<sequence>MLVFLLVTVSLVLLNSAKQKRIFILHSYNTDYAWTRGLNFGLEKGMRELSHGRVNYDVRYYYMNAKNIPFETDADVRGPVKQAVQAIEMYQPDVIIAFDDIAQKFVVAPNYINRPGVDVVFSGVNGDETRYCSSTRGDEKVCYNTAVNVVGTLERIPVASVVDIIHFLRLENPQTLASAKHVHFLLDESITATQDALYLENQDWQDMAFSVSPPIDTYEDWQNYILGINQENVDFLLVDGYRKLRVDESVTTHNTAEQRIYADPLKVARWTEANSNIPIIGLNAFSSEDGFMLSVGVSASALGYKAFVKASNLIMDDHPINSLERVDISDQYVVAINQTAMEQRGLKIPNMLQVFARATEHFYE</sequence>
<protein>
    <recommendedName>
        <fullName evidence="3">ABC transporter substrate-binding protein</fullName>
    </recommendedName>
</protein>
<dbReference type="STRING" id="377629.TERTU_2249"/>
<dbReference type="HOGENOM" id="CLU_057483_1_0_6"/>
<evidence type="ECO:0000313" key="2">
    <source>
        <dbReference type="Proteomes" id="UP000009080"/>
    </source>
</evidence>
<evidence type="ECO:0008006" key="3">
    <source>
        <dbReference type="Google" id="ProtNLM"/>
    </source>
</evidence>
<dbReference type="InterPro" id="IPR007487">
    <property type="entry name" value="ABC_transpt-TYRBP-like"/>
</dbReference>
<dbReference type="KEGG" id="ttu:TERTU_2249"/>
<accession>C5BJM5</accession>
<name>C5BJM5_TERTT</name>
<organism evidence="1 2">
    <name type="scientific">Teredinibacter turnerae (strain ATCC 39867 / T7901)</name>
    <dbReference type="NCBI Taxonomy" id="377629"/>
    <lineage>
        <taxon>Bacteria</taxon>
        <taxon>Pseudomonadati</taxon>
        <taxon>Pseudomonadota</taxon>
        <taxon>Gammaproteobacteria</taxon>
        <taxon>Cellvibrionales</taxon>
        <taxon>Cellvibrionaceae</taxon>
        <taxon>Teredinibacter</taxon>
    </lineage>
</organism>
<keyword evidence="2" id="KW-1185">Reference proteome</keyword>
<proteinExistence type="predicted"/>
<reference evidence="1 2" key="1">
    <citation type="journal article" date="2009" name="PLoS ONE">
        <title>The complete genome of Teredinibacter turnerae T7901: an intracellular endosymbiont of marine wood-boring bivalves (shipworms).</title>
        <authorList>
            <person name="Yang J.C."/>
            <person name="Madupu R."/>
            <person name="Durkin A.S."/>
            <person name="Ekborg N.A."/>
            <person name="Pedamallu C.S."/>
            <person name="Hostetler J.B."/>
            <person name="Radune D."/>
            <person name="Toms B.S."/>
            <person name="Henrissat B."/>
            <person name="Coutinho P.M."/>
            <person name="Schwarz S."/>
            <person name="Field L."/>
            <person name="Trindade-Silva A.E."/>
            <person name="Soares C.A.G."/>
            <person name="Elshahawi S."/>
            <person name="Hanora A."/>
            <person name="Schmidt E.W."/>
            <person name="Haygood M.G."/>
            <person name="Posfai J."/>
            <person name="Benner J."/>
            <person name="Madinger C."/>
            <person name="Nove J."/>
            <person name="Anton B."/>
            <person name="Chaudhary K."/>
            <person name="Foster J."/>
            <person name="Holman A."/>
            <person name="Kumar S."/>
            <person name="Lessard P.A."/>
            <person name="Luyten Y.A."/>
            <person name="Slatko B."/>
            <person name="Wood N."/>
            <person name="Wu B."/>
            <person name="Teplitski M."/>
            <person name="Mougous J.D."/>
            <person name="Ward N."/>
            <person name="Eisen J.A."/>
            <person name="Badger J.H."/>
            <person name="Distel D.L."/>
        </authorList>
    </citation>
    <scope>NUCLEOTIDE SEQUENCE [LARGE SCALE GENOMIC DNA]</scope>
    <source>
        <strain evidence="2">ATCC 39867 / T7901</strain>
    </source>
</reference>
<dbReference type="PANTHER" id="PTHR35271">
    <property type="entry name" value="ABC TRANSPORTER, SUBSTRATE-BINDING LIPOPROTEIN-RELATED"/>
    <property type="match status" value="1"/>
</dbReference>
<evidence type="ECO:0000313" key="1">
    <source>
        <dbReference type="EMBL" id="ACR11278.1"/>
    </source>
</evidence>
<dbReference type="PANTHER" id="PTHR35271:SF1">
    <property type="entry name" value="ABC TRANSPORTER, SUBSTRATE-BINDING LIPOPROTEIN"/>
    <property type="match status" value="1"/>
</dbReference>